<dbReference type="EMBL" id="GDHC01003790">
    <property type="protein sequence ID" value="JAQ14839.1"/>
    <property type="molecule type" value="Transcribed_RNA"/>
</dbReference>
<proteinExistence type="predicted"/>
<feature type="compositionally biased region" description="Basic and acidic residues" evidence="1">
    <location>
        <begin position="53"/>
        <end position="68"/>
    </location>
</feature>
<sequence length="211" mass="23172">MDTGGSAGNSKGRGSHSVVHGNFKHSHTSSCGNDRYEMAGSSVDGGGGAGVATEKHVQQHARKSDPKNYDMLYDIPSQLSSNKLPISNSTNRKEITNASVPSLERRSSSHHKYRHAGKDAVVGLERHASGTYHSGNHHHHHHHHHKNRSSHRNDVDDTLIISNNISHNTGGTRFGMQHGLSKEAINILKYGSLNDPYRSSLESQQQQQQQQ</sequence>
<protein>
    <submittedName>
        <fullName evidence="3">Uncharacterized protein</fullName>
    </submittedName>
</protein>
<feature type="compositionally biased region" description="Basic residues" evidence="1">
    <location>
        <begin position="135"/>
        <end position="150"/>
    </location>
</feature>
<dbReference type="AlphaFoldDB" id="A0A146M5X4"/>
<feature type="non-terminal residue" evidence="3">
    <location>
        <position position="211"/>
    </location>
</feature>
<name>A0A146M5X4_LYGHE</name>
<feature type="region of interest" description="Disordered" evidence="1">
    <location>
        <begin position="130"/>
        <end position="153"/>
    </location>
</feature>
<evidence type="ECO:0000256" key="1">
    <source>
        <dbReference type="SAM" id="MobiDB-lite"/>
    </source>
</evidence>
<evidence type="ECO:0000313" key="3">
    <source>
        <dbReference type="EMBL" id="JAQ14839.1"/>
    </source>
</evidence>
<organism evidence="3">
    <name type="scientific">Lygus hesperus</name>
    <name type="common">Western plant bug</name>
    <dbReference type="NCBI Taxonomy" id="30085"/>
    <lineage>
        <taxon>Eukaryota</taxon>
        <taxon>Metazoa</taxon>
        <taxon>Ecdysozoa</taxon>
        <taxon>Arthropoda</taxon>
        <taxon>Hexapoda</taxon>
        <taxon>Insecta</taxon>
        <taxon>Pterygota</taxon>
        <taxon>Neoptera</taxon>
        <taxon>Paraneoptera</taxon>
        <taxon>Hemiptera</taxon>
        <taxon>Heteroptera</taxon>
        <taxon>Panheteroptera</taxon>
        <taxon>Cimicomorpha</taxon>
        <taxon>Miridae</taxon>
        <taxon>Mirini</taxon>
        <taxon>Lygus</taxon>
    </lineage>
</organism>
<gene>
    <name evidence="3" type="ORF">g.4043</name>
    <name evidence="2" type="ORF">g.4044</name>
</gene>
<accession>A0A146M5X4</accession>
<dbReference type="EMBL" id="GDHC01011719">
    <property type="protein sequence ID" value="JAQ06910.1"/>
    <property type="molecule type" value="Transcribed_RNA"/>
</dbReference>
<reference evidence="3" key="1">
    <citation type="journal article" date="2016" name="Gigascience">
        <title>De novo construction of an expanded transcriptome assembly for the western tarnished plant bug, Lygus hesperus.</title>
        <authorList>
            <person name="Tassone E.E."/>
            <person name="Geib S.M."/>
            <person name="Hall B."/>
            <person name="Fabrick J.A."/>
            <person name="Brent C.S."/>
            <person name="Hull J.J."/>
        </authorList>
    </citation>
    <scope>NUCLEOTIDE SEQUENCE</scope>
</reference>
<feature type="region of interest" description="Disordered" evidence="1">
    <location>
        <begin position="1"/>
        <end position="73"/>
    </location>
</feature>
<evidence type="ECO:0000313" key="2">
    <source>
        <dbReference type="EMBL" id="JAQ06910.1"/>
    </source>
</evidence>